<evidence type="ECO:0000256" key="4">
    <source>
        <dbReference type="SAM" id="MobiDB-lite"/>
    </source>
</evidence>
<accession>A0A067R654</accession>
<feature type="region of interest" description="Disordered" evidence="4">
    <location>
        <begin position="659"/>
        <end position="701"/>
    </location>
</feature>
<evidence type="ECO:0000313" key="7">
    <source>
        <dbReference type="EMBL" id="KDR13645.1"/>
    </source>
</evidence>
<evidence type="ECO:0000259" key="6">
    <source>
        <dbReference type="Pfam" id="PF16858"/>
    </source>
</evidence>
<dbReference type="InParanoid" id="A0A067R654"/>
<organism evidence="7 8">
    <name type="scientific">Zootermopsis nevadensis</name>
    <name type="common">Dampwood termite</name>
    <dbReference type="NCBI Taxonomy" id="136037"/>
    <lineage>
        <taxon>Eukaryota</taxon>
        <taxon>Metazoa</taxon>
        <taxon>Ecdysozoa</taxon>
        <taxon>Arthropoda</taxon>
        <taxon>Hexapoda</taxon>
        <taxon>Insecta</taxon>
        <taxon>Pterygota</taxon>
        <taxon>Neoptera</taxon>
        <taxon>Polyneoptera</taxon>
        <taxon>Dictyoptera</taxon>
        <taxon>Blattodea</taxon>
        <taxon>Blattoidea</taxon>
        <taxon>Termitoidae</taxon>
        <taxon>Termopsidae</taxon>
        <taxon>Zootermopsis</taxon>
    </lineage>
</organism>
<feature type="domain" description="Condensin II complex subunit H2 N-terminal" evidence="5">
    <location>
        <begin position="14"/>
        <end position="108"/>
    </location>
</feature>
<name>A0A067R654_ZOONE</name>
<sequence length="701" mass="80520">MRSDHVNSRILLKIEELVKPLNKLPKAWNDHLAKHLDEYMECIEQLSRDESLGLTAINFVQAGLMVENTTKVYALNVDYLWQFMTQVLEVLRMNNSSNNNNKRRSEASVETPESSEKYSRRKKRAVCEDFEEIIPNVIDPDMKTEERNEPIKPLPLQRHIIAKTDWKRQKHSYHIYDVEGDTVVSTDYSVMLQTSRQGKLQLNMLKEITRECSEEEHIRPENFGELIHVLELLVQELSQSDAGCSTNEDEDNDLAEETELTPDGIFNLPSLEAPTEHDSVEPPEHPTLSSLPVTPPPSPEPIKRSASDLETPEGIKRSISDAESEKEVCAAGLSARRQGKREHLVTVPCDPWEPERGTRERPLKRKQAFKLPCDIRLLKPDEKKRKSGHEEKVKLMVEYNGTKMLCTYVIHSCFPLYPDFKQFCLQEIKQKTLLLQNQPKLYSVRALEELHHHLSKECDEDFFGFEDYEPEFGEEEGFRGFPEEEEPEDDENNENYATDPDSTATQFLVNESHENAAHPPSSKDILFENNVFGQTDSSEDINLFQEQMEADIARRVAEWEKYIRPKLKVAHDRGHFDIHSVGTEILSSFPQSSAKVTLRFEQFAADKPREDIPRYFLAALQLANTSNIEISQSTPGHLSMDCMEMTLLSPVRHHEALEDYKAPSQGDRRKRFISRAGVCDSDSDGDSIASSSTCRHKRNKR</sequence>
<dbReference type="GO" id="GO:0005634">
    <property type="term" value="C:nucleus"/>
    <property type="evidence" value="ECO:0007669"/>
    <property type="project" value="UniProtKB-SubCell"/>
</dbReference>
<feature type="compositionally biased region" description="Acidic residues" evidence="4">
    <location>
        <begin position="483"/>
        <end position="493"/>
    </location>
</feature>
<dbReference type="InterPro" id="IPR031737">
    <property type="entry name" value="CNDH2_C"/>
</dbReference>
<dbReference type="PANTHER" id="PTHR14324">
    <property type="entry name" value="CONDENSIN-2 COMPLEX SUBUNIT H2"/>
    <property type="match status" value="1"/>
</dbReference>
<dbReference type="InterPro" id="IPR009378">
    <property type="entry name" value="H2_N"/>
</dbReference>
<evidence type="ECO:0000313" key="8">
    <source>
        <dbReference type="Proteomes" id="UP000027135"/>
    </source>
</evidence>
<dbReference type="EMBL" id="KK852930">
    <property type="protein sequence ID" value="KDR13645.1"/>
    <property type="molecule type" value="Genomic_DNA"/>
</dbReference>
<dbReference type="eggNOG" id="KOG2359">
    <property type="taxonomic scope" value="Eukaryota"/>
</dbReference>
<evidence type="ECO:0000256" key="3">
    <source>
        <dbReference type="ARBA" id="ARBA00023242"/>
    </source>
</evidence>
<dbReference type="PANTHER" id="PTHR14324:SF3">
    <property type="entry name" value="CONDENSIN-2 COMPLEX SUBUNIT H2"/>
    <property type="match status" value="1"/>
</dbReference>
<feature type="compositionally biased region" description="Basic and acidic residues" evidence="4">
    <location>
        <begin position="274"/>
        <end position="284"/>
    </location>
</feature>
<evidence type="ECO:0000256" key="2">
    <source>
        <dbReference type="ARBA" id="ARBA00007844"/>
    </source>
</evidence>
<evidence type="ECO:0000256" key="1">
    <source>
        <dbReference type="ARBA" id="ARBA00004123"/>
    </source>
</evidence>
<dbReference type="GO" id="GO:0051306">
    <property type="term" value="P:mitotic sister chromatid separation"/>
    <property type="evidence" value="ECO:0007669"/>
    <property type="project" value="TreeGrafter"/>
</dbReference>
<feature type="region of interest" description="Disordered" evidence="4">
    <location>
        <begin position="473"/>
        <end position="501"/>
    </location>
</feature>
<dbReference type="OMA" id="DWKTLML"/>
<comment type="similarity">
    <text evidence="2">Belongs to the CND2 H2 (condensin-2 subunit 2) family.</text>
</comment>
<dbReference type="Proteomes" id="UP000027135">
    <property type="component" value="Unassembled WGS sequence"/>
</dbReference>
<keyword evidence="8" id="KW-1185">Reference proteome</keyword>
<reference evidence="7 8" key="1">
    <citation type="journal article" date="2014" name="Nat. Commun.">
        <title>Molecular traces of alternative social organization in a termite genome.</title>
        <authorList>
            <person name="Terrapon N."/>
            <person name="Li C."/>
            <person name="Robertson H.M."/>
            <person name="Ji L."/>
            <person name="Meng X."/>
            <person name="Booth W."/>
            <person name="Chen Z."/>
            <person name="Childers C.P."/>
            <person name="Glastad K.M."/>
            <person name="Gokhale K."/>
            <person name="Gowin J."/>
            <person name="Gronenberg W."/>
            <person name="Hermansen R.A."/>
            <person name="Hu H."/>
            <person name="Hunt B.G."/>
            <person name="Huylmans A.K."/>
            <person name="Khalil S.M."/>
            <person name="Mitchell R.D."/>
            <person name="Munoz-Torres M.C."/>
            <person name="Mustard J.A."/>
            <person name="Pan H."/>
            <person name="Reese J.T."/>
            <person name="Scharf M.E."/>
            <person name="Sun F."/>
            <person name="Vogel H."/>
            <person name="Xiao J."/>
            <person name="Yang W."/>
            <person name="Yang Z."/>
            <person name="Yang Z."/>
            <person name="Zhou J."/>
            <person name="Zhu J."/>
            <person name="Brent C.S."/>
            <person name="Elsik C.G."/>
            <person name="Goodisman M.A."/>
            <person name="Liberles D.A."/>
            <person name="Roe R.M."/>
            <person name="Vargo E.L."/>
            <person name="Vilcinskas A."/>
            <person name="Wang J."/>
            <person name="Bornberg-Bauer E."/>
            <person name="Korb J."/>
            <person name="Zhang G."/>
            <person name="Liebig J."/>
        </authorList>
    </citation>
    <scope>NUCLEOTIDE SEQUENCE [LARGE SCALE GENOMIC DNA]</scope>
    <source>
        <tissue evidence="7">Whole organism</tissue>
    </source>
</reference>
<keyword evidence="3" id="KW-0539">Nucleus</keyword>
<dbReference type="AlphaFoldDB" id="A0A067R654"/>
<feature type="region of interest" description="Disordered" evidence="4">
    <location>
        <begin position="96"/>
        <end position="122"/>
    </location>
</feature>
<dbReference type="GO" id="GO:0003682">
    <property type="term" value="F:chromatin binding"/>
    <property type="evidence" value="ECO:0007669"/>
    <property type="project" value="TreeGrafter"/>
</dbReference>
<gene>
    <name evidence="7" type="ORF">L798_12474</name>
</gene>
<comment type="subcellular location">
    <subcellularLocation>
        <location evidence="1">Nucleus</location>
    </subcellularLocation>
</comment>
<feature type="compositionally biased region" description="Basic and acidic residues" evidence="4">
    <location>
        <begin position="301"/>
        <end position="323"/>
    </location>
</feature>
<dbReference type="InterPro" id="IPR031739">
    <property type="entry name" value="Ncaph2"/>
</dbReference>
<feature type="region of interest" description="Disordered" evidence="4">
    <location>
        <begin position="264"/>
        <end position="323"/>
    </location>
</feature>
<dbReference type="Pfam" id="PF16858">
    <property type="entry name" value="CNDH2_C"/>
    <property type="match status" value="1"/>
</dbReference>
<dbReference type="GO" id="GO:0000796">
    <property type="term" value="C:condensin complex"/>
    <property type="evidence" value="ECO:0007669"/>
    <property type="project" value="TreeGrafter"/>
</dbReference>
<dbReference type="STRING" id="136037.A0A067R654"/>
<dbReference type="OrthoDB" id="10038475at2759"/>
<dbReference type="GO" id="GO:0010032">
    <property type="term" value="P:meiotic chromosome condensation"/>
    <property type="evidence" value="ECO:0007669"/>
    <property type="project" value="TreeGrafter"/>
</dbReference>
<proteinExistence type="inferred from homology"/>
<feature type="domain" description="Condensin-2 complex subunit H2 C-terminal" evidence="6">
    <location>
        <begin position="547"/>
        <end position="657"/>
    </location>
</feature>
<dbReference type="Pfam" id="PF06278">
    <property type="entry name" value="CNDH2_N"/>
    <property type="match status" value="1"/>
</dbReference>
<protein>
    <submittedName>
        <fullName evidence="7">Condensin-2 complex subunit H2</fullName>
    </submittedName>
</protein>
<evidence type="ECO:0000259" key="5">
    <source>
        <dbReference type="Pfam" id="PF06278"/>
    </source>
</evidence>